<keyword evidence="1" id="KW-0527">Neuropeptide</keyword>
<comment type="caution">
    <text evidence="1">The sequence shown here is derived from an EMBL/GenBank/DDBJ whole genome shotgun (WGS) entry which is preliminary data.</text>
</comment>
<dbReference type="Proteomes" id="UP001219518">
    <property type="component" value="Unassembled WGS sequence"/>
</dbReference>
<name>A0AAE1LMK6_9NEOP</name>
<reference evidence="1" key="2">
    <citation type="journal article" date="2023" name="BMC Genomics">
        <title>Pest status, molecular evolution, and epigenetic factors derived from the genome assembly of Frankliniella fusca, a thysanopteran phytovirus vector.</title>
        <authorList>
            <person name="Catto M.A."/>
            <person name="Labadie P.E."/>
            <person name="Jacobson A.L."/>
            <person name="Kennedy G.G."/>
            <person name="Srinivasan R."/>
            <person name="Hunt B.G."/>
        </authorList>
    </citation>
    <scope>NUCLEOTIDE SEQUENCE</scope>
    <source>
        <strain evidence="1">PL_HMW_Pooled</strain>
    </source>
</reference>
<protein>
    <submittedName>
        <fullName evidence="1">PBAN-type neuropeptides</fullName>
    </submittedName>
</protein>
<dbReference type="GO" id="GO:0007218">
    <property type="term" value="P:neuropeptide signaling pathway"/>
    <property type="evidence" value="ECO:0007669"/>
    <property type="project" value="UniProtKB-KW"/>
</dbReference>
<dbReference type="EMBL" id="JAHWGI010001240">
    <property type="protein sequence ID" value="KAK3925821.1"/>
    <property type="molecule type" value="Genomic_DNA"/>
</dbReference>
<organism evidence="1 2">
    <name type="scientific">Frankliniella fusca</name>
    <dbReference type="NCBI Taxonomy" id="407009"/>
    <lineage>
        <taxon>Eukaryota</taxon>
        <taxon>Metazoa</taxon>
        <taxon>Ecdysozoa</taxon>
        <taxon>Arthropoda</taxon>
        <taxon>Hexapoda</taxon>
        <taxon>Insecta</taxon>
        <taxon>Pterygota</taxon>
        <taxon>Neoptera</taxon>
        <taxon>Paraneoptera</taxon>
        <taxon>Thysanoptera</taxon>
        <taxon>Terebrantia</taxon>
        <taxon>Thripoidea</taxon>
        <taxon>Thripidae</taxon>
        <taxon>Frankliniella</taxon>
    </lineage>
</organism>
<sequence length="98" mass="10289">MWPGTLVTTAAQGSAVDGGATSLLGRLHRQAASYLSSDAPAAPADQEAVPPSPSRVANLRGYLVGRWSNLPDTVLHGESLQLTVKLTVPNSEILRSLR</sequence>
<gene>
    <name evidence="1" type="ORF">KUF71_014070</name>
</gene>
<accession>A0AAE1LMK6</accession>
<reference evidence="1" key="1">
    <citation type="submission" date="2021-07" db="EMBL/GenBank/DDBJ databases">
        <authorList>
            <person name="Catto M.A."/>
            <person name="Jacobson A."/>
            <person name="Kennedy G."/>
            <person name="Labadie P."/>
            <person name="Hunt B.G."/>
            <person name="Srinivasan R."/>
        </authorList>
    </citation>
    <scope>NUCLEOTIDE SEQUENCE</scope>
    <source>
        <strain evidence="1">PL_HMW_Pooled</strain>
        <tissue evidence="1">Head</tissue>
    </source>
</reference>
<keyword evidence="2" id="KW-1185">Reference proteome</keyword>
<evidence type="ECO:0000313" key="2">
    <source>
        <dbReference type="Proteomes" id="UP001219518"/>
    </source>
</evidence>
<proteinExistence type="predicted"/>
<dbReference type="AlphaFoldDB" id="A0AAE1LMK6"/>
<evidence type="ECO:0000313" key="1">
    <source>
        <dbReference type="EMBL" id="KAK3925821.1"/>
    </source>
</evidence>